<name>A0A933GKT1_UNCTE</name>
<feature type="transmembrane region" description="Helical" evidence="9">
    <location>
        <begin position="12"/>
        <end position="33"/>
    </location>
</feature>
<evidence type="ECO:0000256" key="5">
    <source>
        <dbReference type="ARBA" id="ARBA00022970"/>
    </source>
</evidence>
<evidence type="ECO:0000256" key="4">
    <source>
        <dbReference type="ARBA" id="ARBA00022692"/>
    </source>
</evidence>
<feature type="transmembrane region" description="Helical" evidence="9">
    <location>
        <begin position="93"/>
        <end position="112"/>
    </location>
</feature>
<evidence type="ECO:0000256" key="6">
    <source>
        <dbReference type="ARBA" id="ARBA00022989"/>
    </source>
</evidence>
<evidence type="ECO:0000256" key="3">
    <source>
        <dbReference type="ARBA" id="ARBA00022475"/>
    </source>
</evidence>
<sequence length="302" mass="33193">MIFDILLEQLIYGCVLGSIYAMLAVGFSLVMGVMDTPNLAHGSFYMLASYIFAISMQDWGLHPLLSLVVSVAIVILLGLAVERGLLARLYHLPVFHYMFSVILLTIGLDIVMQKFAGIMWGHWPRYVTIPHLSDAFVQIGPLRTDLLKIIIVIVVFVLIFGLDFFVKRTKPGRALRAIVQDRETAFLMGINVDRLFTFCFVLSVGLAAVAGCLVGPVYSVEPEMGASVLAKAFVIVILAGFGNIRATLLASLLLGIWENLAVNFVPAAFIYAAEFIVLIIYFLFRGSDLITRIKKVAAKGGN</sequence>
<dbReference type="PANTHER" id="PTHR11795">
    <property type="entry name" value="BRANCHED-CHAIN AMINO ACID TRANSPORT SYSTEM PERMEASE PROTEIN LIVH"/>
    <property type="match status" value="1"/>
</dbReference>
<evidence type="ECO:0000256" key="2">
    <source>
        <dbReference type="ARBA" id="ARBA00022448"/>
    </source>
</evidence>
<keyword evidence="5" id="KW-0029">Amino-acid transport</keyword>
<dbReference type="GO" id="GO:0022857">
    <property type="term" value="F:transmembrane transporter activity"/>
    <property type="evidence" value="ECO:0007669"/>
    <property type="project" value="InterPro"/>
</dbReference>
<dbReference type="Proteomes" id="UP000772181">
    <property type="component" value="Unassembled WGS sequence"/>
</dbReference>
<evidence type="ECO:0000256" key="8">
    <source>
        <dbReference type="ARBA" id="ARBA00037998"/>
    </source>
</evidence>
<comment type="caution">
    <text evidence="10">The sequence shown here is derived from an EMBL/GenBank/DDBJ whole genome shotgun (WGS) entry which is preliminary data.</text>
</comment>
<comment type="similarity">
    <text evidence="8">Belongs to the binding-protein-dependent transport system permease family. LivHM subfamily.</text>
</comment>
<feature type="transmembrane region" description="Helical" evidence="9">
    <location>
        <begin position="195"/>
        <end position="220"/>
    </location>
</feature>
<evidence type="ECO:0000256" key="9">
    <source>
        <dbReference type="SAM" id="Phobius"/>
    </source>
</evidence>
<dbReference type="CDD" id="cd06582">
    <property type="entry name" value="TM_PBP1_LivH_like"/>
    <property type="match status" value="1"/>
</dbReference>
<dbReference type="AlphaFoldDB" id="A0A933GKT1"/>
<proteinExistence type="inferred from homology"/>
<gene>
    <name evidence="10" type="ORF">HY730_02640</name>
</gene>
<feature type="transmembrane region" description="Helical" evidence="9">
    <location>
        <begin position="263"/>
        <end position="284"/>
    </location>
</feature>
<dbReference type="GO" id="GO:0006865">
    <property type="term" value="P:amino acid transport"/>
    <property type="evidence" value="ECO:0007669"/>
    <property type="project" value="UniProtKB-KW"/>
</dbReference>
<evidence type="ECO:0000313" key="11">
    <source>
        <dbReference type="Proteomes" id="UP000772181"/>
    </source>
</evidence>
<keyword evidence="6 9" id="KW-1133">Transmembrane helix</keyword>
<dbReference type="EMBL" id="JACQWF010000123">
    <property type="protein sequence ID" value="MBI4595256.1"/>
    <property type="molecule type" value="Genomic_DNA"/>
</dbReference>
<keyword evidence="4 9" id="KW-0812">Transmembrane</keyword>
<accession>A0A933GKT1</accession>
<protein>
    <submittedName>
        <fullName evidence="10">Branched-chain amino acid ABC transporter permease</fullName>
    </submittedName>
</protein>
<comment type="subcellular location">
    <subcellularLocation>
        <location evidence="1">Cell membrane</location>
        <topology evidence="1">Multi-pass membrane protein</topology>
    </subcellularLocation>
</comment>
<feature type="transmembrane region" description="Helical" evidence="9">
    <location>
        <begin position="146"/>
        <end position="166"/>
    </location>
</feature>
<keyword evidence="2" id="KW-0813">Transport</keyword>
<feature type="transmembrane region" description="Helical" evidence="9">
    <location>
        <begin position="232"/>
        <end position="257"/>
    </location>
</feature>
<keyword evidence="3" id="KW-1003">Cell membrane</keyword>
<evidence type="ECO:0000313" key="10">
    <source>
        <dbReference type="EMBL" id="MBI4595256.1"/>
    </source>
</evidence>
<organism evidence="10 11">
    <name type="scientific">Tectimicrobiota bacterium</name>
    <dbReference type="NCBI Taxonomy" id="2528274"/>
    <lineage>
        <taxon>Bacteria</taxon>
        <taxon>Pseudomonadati</taxon>
        <taxon>Nitrospinota/Tectimicrobiota group</taxon>
        <taxon>Candidatus Tectimicrobiota</taxon>
    </lineage>
</organism>
<evidence type="ECO:0000256" key="7">
    <source>
        <dbReference type="ARBA" id="ARBA00023136"/>
    </source>
</evidence>
<dbReference type="GO" id="GO:0005886">
    <property type="term" value="C:plasma membrane"/>
    <property type="evidence" value="ECO:0007669"/>
    <property type="project" value="UniProtKB-SubCell"/>
</dbReference>
<keyword evidence="7 9" id="KW-0472">Membrane</keyword>
<feature type="transmembrane region" description="Helical" evidence="9">
    <location>
        <begin position="63"/>
        <end position="81"/>
    </location>
</feature>
<dbReference type="Pfam" id="PF02653">
    <property type="entry name" value="BPD_transp_2"/>
    <property type="match status" value="1"/>
</dbReference>
<dbReference type="InterPro" id="IPR001851">
    <property type="entry name" value="ABC_transp_permease"/>
</dbReference>
<evidence type="ECO:0000256" key="1">
    <source>
        <dbReference type="ARBA" id="ARBA00004651"/>
    </source>
</evidence>
<reference evidence="10" key="1">
    <citation type="submission" date="2020-07" db="EMBL/GenBank/DDBJ databases">
        <title>Huge and variable diversity of episymbiotic CPR bacteria and DPANN archaea in groundwater ecosystems.</title>
        <authorList>
            <person name="He C.Y."/>
            <person name="Keren R."/>
            <person name="Whittaker M."/>
            <person name="Farag I.F."/>
            <person name="Doudna J."/>
            <person name="Cate J.H.D."/>
            <person name="Banfield J.F."/>
        </authorList>
    </citation>
    <scope>NUCLEOTIDE SEQUENCE</scope>
    <source>
        <strain evidence="10">NC_groundwater_1482_Ag_S-0.65um_47_24</strain>
    </source>
</reference>
<dbReference type="InterPro" id="IPR052157">
    <property type="entry name" value="BCAA_transport_permease"/>
</dbReference>
<dbReference type="PANTHER" id="PTHR11795:SF445">
    <property type="entry name" value="AMINO ACID ABC TRANSPORTER PERMEASE PROTEIN"/>
    <property type="match status" value="1"/>
</dbReference>